<sequence>MNIVAILRSREMFGILKPYLSGHNVTHYTGKDDFLNDIKKANDSNLKDELILIVNAGIGIGEDILSLGNVKLIQQFGIGYENVDMDYASKRGVLVFNAPTVGTYNAVSVAELSLFFILALARNYNGCVNSINHGVANEPMGHSISGKKFGIVGLGGIGLEIIKILKAVGAEIYGLKHSKPGADYAKNMGIKFAGTVEGDFKKVLPLVDYLILAVPLAENTQNLINDEAIGLMKNGSFIINVGRAGLIDKGALIKGLKSGKIKGAGLDVFWKEPVHISDEIFHFNVIATPHIGGATFESIADISRICAENINGWLNSGDLTNCVNKDLITKI</sequence>
<evidence type="ECO:0000259" key="4">
    <source>
        <dbReference type="Pfam" id="PF00389"/>
    </source>
</evidence>
<dbReference type="InterPro" id="IPR006139">
    <property type="entry name" value="D-isomer_2_OHA_DH_cat_dom"/>
</dbReference>
<evidence type="ECO:0000259" key="5">
    <source>
        <dbReference type="Pfam" id="PF02826"/>
    </source>
</evidence>
<name>A0A519BDB9_9DELT</name>
<dbReference type="SUPFAM" id="SSF51735">
    <property type="entry name" value="NAD(P)-binding Rossmann-fold domains"/>
    <property type="match status" value="1"/>
</dbReference>
<dbReference type="Pfam" id="PF02826">
    <property type="entry name" value="2-Hacid_dh_C"/>
    <property type="match status" value="1"/>
</dbReference>
<evidence type="ECO:0000256" key="3">
    <source>
        <dbReference type="RuleBase" id="RU003719"/>
    </source>
</evidence>
<dbReference type="Proteomes" id="UP000320813">
    <property type="component" value="Unassembled WGS sequence"/>
</dbReference>
<keyword evidence="2" id="KW-0520">NAD</keyword>
<feature type="domain" description="D-isomer specific 2-hydroxyacid dehydrogenase catalytic" evidence="4">
    <location>
        <begin position="44"/>
        <end position="324"/>
    </location>
</feature>
<dbReference type="AlphaFoldDB" id="A0A519BDB9"/>
<comment type="caution">
    <text evidence="6">The sequence shown here is derived from an EMBL/GenBank/DDBJ whole genome shotgun (WGS) entry which is preliminary data.</text>
</comment>
<dbReference type="Gene3D" id="3.40.50.720">
    <property type="entry name" value="NAD(P)-binding Rossmann-like Domain"/>
    <property type="match status" value="2"/>
</dbReference>
<comment type="similarity">
    <text evidence="3">Belongs to the D-isomer specific 2-hydroxyacid dehydrogenase family.</text>
</comment>
<dbReference type="PANTHER" id="PTHR10996">
    <property type="entry name" value="2-HYDROXYACID DEHYDROGENASE-RELATED"/>
    <property type="match status" value="1"/>
</dbReference>
<accession>A0A519BDB9</accession>
<reference evidence="6 7" key="1">
    <citation type="submission" date="2019-01" db="EMBL/GenBank/DDBJ databases">
        <title>Insights into ecological role of a new deltaproteobacterial order Candidatus Sinidesulfobacterales (Sva0485) by metagenomics and metatranscriptomics.</title>
        <authorList>
            <person name="Tan S."/>
            <person name="Liu J."/>
            <person name="Fang Y."/>
            <person name="Hedlund B.P."/>
            <person name="Lian Z.H."/>
            <person name="Huang L.Y."/>
            <person name="Li J.T."/>
            <person name="Huang L.N."/>
            <person name="Li W.J."/>
            <person name="Jiang H.C."/>
            <person name="Dong H.L."/>
            <person name="Shu W.S."/>
        </authorList>
    </citation>
    <scope>NUCLEOTIDE SEQUENCE [LARGE SCALE GENOMIC DNA]</scope>
    <source>
        <strain evidence="6">AP3</strain>
    </source>
</reference>
<dbReference type="SUPFAM" id="SSF52283">
    <property type="entry name" value="Formate/glycerate dehydrogenase catalytic domain-like"/>
    <property type="match status" value="1"/>
</dbReference>
<feature type="domain" description="D-isomer specific 2-hydroxyacid dehydrogenase NAD-binding" evidence="5">
    <location>
        <begin position="116"/>
        <end position="292"/>
    </location>
</feature>
<dbReference type="Pfam" id="PF00389">
    <property type="entry name" value="2-Hacid_dh"/>
    <property type="match status" value="1"/>
</dbReference>
<proteinExistence type="inferred from homology"/>
<evidence type="ECO:0000256" key="2">
    <source>
        <dbReference type="ARBA" id="ARBA00023027"/>
    </source>
</evidence>
<evidence type="ECO:0000256" key="1">
    <source>
        <dbReference type="ARBA" id="ARBA00023002"/>
    </source>
</evidence>
<dbReference type="GO" id="GO:0051287">
    <property type="term" value="F:NAD binding"/>
    <property type="evidence" value="ECO:0007669"/>
    <property type="project" value="InterPro"/>
</dbReference>
<dbReference type="InterPro" id="IPR036291">
    <property type="entry name" value="NAD(P)-bd_dom_sf"/>
</dbReference>
<keyword evidence="1 3" id="KW-0560">Oxidoreductase</keyword>
<dbReference type="EMBL" id="SGBD01000001">
    <property type="protein sequence ID" value="RZD15259.1"/>
    <property type="molecule type" value="Genomic_DNA"/>
</dbReference>
<dbReference type="GO" id="GO:0005829">
    <property type="term" value="C:cytosol"/>
    <property type="evidence" value="ECO:0007669"/>
    <property type="project" value="TreeGrafter"/>
</dbReference>
<dbReference type="GO" id="GO:0030267">
    <property type="term" value="F:glyoxylate reductase (NADPH) activity"/>
    <property type="evidence" value="ECO:0007669"/>
    <property type="project" value="TreeGrafter"/>
</dbReference>
<dbReference type="GO" id="GO:0016618">
    <property type="term" value="F:hydroxypyruvate reductase [NAD(P)H] activity"/>
    <property type="evidence" value="ECO:0007669"/>
    <property type="project" value="TreeGrafter"/>
</dbReference>
<protein>
    <submittedName>
        <fullName evidence="6">Lactate dehydrogenase</fullName>
    </submittedName>
</protein>
<organism evidence="6 7">
    <name type="scientific">Candidatus Acidulodesulfobacterium ferriphilum</name>
    <dbReference type="NCBI Taxonomy" id="2597223"/>
    <lineage>
        <taxon>Bacteria</taxon>
        <taxon>Deltaproteobacteria</taxon>
        <taxon>Candidatus Acidulodesulfobacterales</taxon>
        <taxon>Candidatus Acidulodesulfobacterium</taxon>
    </lineage>
</organism>
<dbReference type="InterPro" id="IPR006140">
    <property type="entry name" value="D-isomer_DH_NAD-bd"/>
</dbReference>
<evidence type="ECO:0000313" key="7">
    <source>
        <dbReference type="Proteomes" id="UP000320813"/>
    </source>
</evidence>
<dbReference type="PANTHER" id="PTHR10996:SF178">
    <property type="entry name" value="2-HYDROXYACID DEHYDROGENASE YGL185C-RELATED"/>
    <property type="match status" value="1"/>
</dbReference>
<dbReference type="InterPro" id="IPR050223">
    <property type="entry name" value="D-isomer_2-hydroxyacid_DH"/>
</dbReference>
<gene>
    <name evidence="6" type="ORF">EVJ47_03035</name>
</gene>
<evidence type="ECO:0000313" key="6">
    <source>
        <dbReference type="EMBL" id="RZD15259.1"/>
    </source>
</evidence>